<gene>
    <name evidence="2" type="ORF">WT83_12355</name>
</gene>
<evidence type="ECO:0000313" key="2">
    <source>
        <dbReference type="EMBL" id="KWN18236.1"/>
    </source>
</evidence>
<protein>
    <submittedName>
        <fullName evidence="2">2-oxoglutarate dehydrogenase</fullName>
    </submittedName>
</protein>
<evidence type="ECO:0000256" key="1">
    <source>
        <dbReference type="SAM" id="MobiDB-lite"/>
    </source>
</evidence>
<dbReference type="EMBL" id="LPLZ01000033">
    <property type="protein sequence ID" value="KWN18236.1"/>
    <property type="molecule type" value="Genomic_DNA"/>
</dbReference>
<dbReference type="Pfam" id="PF10765">
    <property type="entry name" value="Phage_P22_NinX"/>
    <property type="match status" value="1"/>
</dbReference>
<accession>A0A119NYE1</accession>
<organism evidence="2 3">
    <name type="scientific">Burkholderia territorii</name>
    <dbReference type="NCBI Taxonomy" id="1503055"/>
    <lineage>
        <taxon>Bacteria</taxon>
        <taxon>Pseudomonadati</taxon>
        <taxon>Pseudomonadota</taxon>
        <taxon>Betaproteobacteria</taxon>
        <taxon>Burkholderiales</taxon>
        <taxon>Burkholderiaceae</taxon>
        <taxon>Burkholderia</taxon>
        <taxon>Burkholderia cepacia complex</taxon>
    </lineage>
</organism>
<dbReference type="Proteomes" id="UP000068016">
    <property type="component" value="Unassembled WGS sequence"/>
</dbReference>
<dbReference type="RefSeq" id="WP_060347008.1">
    <property type="nucleotide sequence ID" value="NZ_LPJK01000040.1"/>
</dbReference>
<sequence>MRTDELAGTALDYWCARALCADDEDTLCFTAVDPQLIVTAACDALRRLDAHFAPSASWADAGAVLDRVGDLRIARRGDGVECDACFIDGPSTCAARAPDVRTALLRAFVRARFGDDVDAPPSFAHRIERGAPVRYDPGVPLPESDDDPAVGESSDIRSIPRM</sequence>
<name>A0A119NYE1_9BURK</name>
<dbReference type="AlphaFoldDB" id="A0A119NYE1"/>
<proteinExistence type="predicted"/>
<reference evidence="2 3" key="1">
    <citation type="submission" date="2015-11" db="EMBL/GenBank/DDBJ databases">
        <title>Expanding the genomic diversity of Burkholderia species for the development of highly accurate diagnostics.</title>
        <authorList>
            <person name="Sahl J."/>
            <person name="Keim P."/>
            <person name="Wagner D."/>
        </authorList>
    </citation>
    <scope>NUCLEOTIDE SEQUENCE [LARGE SCALE GENOMIC DNA]</scope>
    <source>
        <strain evidence="2 3">MSMB793WGS</strain>
    </source>
</reference>
<feature type="region of interest" description="Disordered" evidence="1">
    <location>
        <begin position="134"/>
        <end position="162"/>
    </location>
</feature>
<evidence type="ECO:0000313" key="3">
    <source>
        <dbReference type="Proteomes" id="UP000068016"/>
    </source>
</evidence>
<dbReference type="InterPro" id="IPR019701">
    <property type="entry name" value="Phage_P22_NinX"/>
</dbReference>
<comment type="caution">
    <text evidence="2">The sequence shown here is derived from an EMBL/GenBank/DDBJ whole genome shotgun (WGS) entry which is preliminary data.</text>
</comment>